<organism evidence="3 4">
    <name type="scientific">Novosphingobium organovorum</name>
    <dbReference type="NCBI Taxonomy" id="2930092"/>
    <lineage>
        <taxon>Bacteria</taxon>
        <taxon>Pseudomonadati</taxon>
        <taxon>Pseudomonadota</taxon>
        <taxon>Alphaproteobacteria</taxon>
        <taxon>Sphingomonadales</taxon>
        <taxon>Sphingomonadaceae</taxon>
        <taxon>Novosphingobium</taxon>
    </lineage>
</organism>
<dbReference type="PROSITE" id="PS51257">
    <property type="entry name" value="PROKAR_LIPOPROTEIN"/>
    <property type="match status" value="1"/>
</dbReference>
<proteinExistence type="predicted"/>
<dbReference type="RefSeq" id="WP_244019713.1">
    <property type="nucleotide sequence ID" value="NZ_JALHLF010000029.1"/>
</dbReference>
<feature type="signal peptide" evidence="1">
    <location>
        <begin position="1"/>
        <end position="23"/>
    </location>
</feature>
<keyword evidence="4" id="KW-1185">Reference proteome</keyword>
<evidence type="ECO:0000259" key="2">
    <source>
        <dbReference type="Pfam" id="PF19763"/>
    </source>
</evidence>
<dbReference type="InterPro" id="IPR046217">
    <property type="entry name" value="DUF6250"/>
</dbReference>
<comment type="caution">
    <text evidence="3">The sequence shown here is derived from an EMBL/GenBank/DDBJ whole genome shotgun (WGS) entry which is preliminary data.</text>
</comment>
<feature type="domain" description="DUF6250" evidence="2">
    <location>
        <begin position="59"/>
        <end position="225"/>
    </location>
</feature>
<dbReference type="EMBL" id="JALHLF010000029">
    <property type="protein sequence ID" value="MCJ2182915.1"/>
    <property type="molecule type" value="Genomic_DNA"/>
</dbReference>
<keyword evidence="1" id="KW-0732">Signal</keyword>
<evidence type="ECO:0000256" key="1">
    <source>
        <dbReference type="SAM" id="SignalP"/>
    </source>
</evidence>
<gene>
    <name evidence="3" type="ORF">MTR62_09455</name>
</gene>
<feature type="chain" id="PRO_5047096263" evidence="1">
    <location>
        <begin position="24"/>
        <end position="236"/>
    </location>
</feature>
<name>A0ABT0BCY2_9SPHN</name>
<dbReference type="Pfam" id="PF19763">
    <property type="entry name" value="DUF6250"/>
    <property type="match status" value="1"/>
</dbReference>
<reference evidence="3" key="1">
    <citation type="submission" date="2022-03" db="EMBL/GenBank/DDBJ databases">
        <title>Identification of a novel bacterium isolated from mangrove sediments.</title>
        <authorList>
            <person name="Pan X."/>
        </authorList>
    </citation>
    <scope>NUCLEOTIDE SEQUENCE</scope>
    <source>
        <strain evidence="3">B1949</strain>
    </source>
</reference>
<evidence type="ECO:0000313" key="4">
    <source>
        <dbReference type="Proteomes" id="UP001162881"/>
    </source>
</evidence>
<sequence>MRARAVSLLLALSLSACIHPASRGVGLSDHFRHGLTGWSLEAEAGAAARVRAANGVLDIDTPEGLSLWWKAPITGPVTITFEVMAVQDGGPNDAVSDVNAFWMAHDPSVVSGSPLAHPRSGAFADYDSLQTYYVGIGGNRNTTTRLRRYIGRAGDRPLLPENDRSDPASRLVPNRWTRVRLVADGPRIAVDYAGKRLFALDDAQPYTRGWFAFRTTKSHLRIRHFRIAPRDEPHGD</sequence>
<evidence type="ECO:0000313" key="3">
    <source>
        <dbReference type="EMBL" id="MCJ2182915.1"/>
    </source>
</evidence>
<accession>A0ABT0BCY2</accession>
<dbReference type="Proteomes" id="UP001162881">
    <property type="component" value="Unassembled WGS sequence"/>
</dbReference>
<dbReference type="Gene3D" id="2.60.120.200">
    <property type="match status" value="1"/>
</dbReference>
<protein>
    <submittedName>
        <fullName evidence="3">DUF6250 domain-containing protein</fullName>
    </submittedName>
</protein>